<dbReference type="Pfam" id="PF00188">
    <property type="entry name" value="CAP"/>
    <property type="match status" value="1"/>
</dbReference>
<keyword evidence="3" id="KW-1185">Reference proteome</keyword>
<dbReference type="EMBL" id="JAJHUN010000008">
    <property type="protein sequence ID" value="KAJ4152936.1"/>
    <property type="molecule type" value="Genomic_DNA"/>
</dbReference>
<comment type="caution">
    <text evidence="2">The sequence shown here is derived from an EMBL/GenBank/DDBJ whole genome shotgun (WGS) entry which is preliminary data.</text>
</comment>
<evidence type="ECO:0000313" key="2">
    <source>
        <dbReference type="EMBL" id="KAJ4152936.1"/>
    </source>
</evidence>
<dbReference type="AlphaFoldDB" id="A0A9W8UM95"/>
<evidence type="ECO:0000313" key="3">
    <source>
        <dbReference type="Proteomes" id="UP001144673"/>
    </source>
</evidence>
<accession>A0A9W8UM95</accession>
<dbReference type="KEGG" id="amus:LMH87_009454"/>
<dbReference type="PRINTS" id="PR00837">
    <property type="entry name" value="V5TPXLIKE"/>
</dbReference>
<name>A0A9W8UM95_AKAMU</name>
<dbReference type="PROSITE" id="PS01009">
    <property type="entry name" value="CRISP_1"/>
    <property type="match status" value="1"/>
</dbReference>
<dbReference type="PANTHER" id="PTHR10334">
    <property type="entry name" value="CYSTEINE-RICH SECRETORY PROTEIN-RELATED"/>
    <property type="match status" value="1"/>
</dbReference>
<dbReference type="Gene3D" id="3.40.33.10">
    <property type="entry name" value="CAP"/>
    <property type="match status" value="1"/>
</dbReference>
<organism evidence="2 3">
    <name type="scientific">Akanthomyces muscarius</name>
    <name type="common">Entomopathogenic fungus</name>
    <name type="synonym">Lecanicillium muscarium</name>
    <dbReference type="NCBI Taxonomy" id="2231603"/>
    <lineage>
        <taxon>Eukaryota</taxon>
        <taxon>Fungi</taxon>
        <taxon>Dikarya</taxon>
        <taxon>Ascomycota</taxon>
        <taxon>Pezizomycotina</taxon>
        <taxon>Sordariomycetes</taxon>
        <taxon>Hypocreomycetidae</taxon>
        <taxon>Hypocreales</taxon>
        <taxon>Cordycipitaceae</taxon>
        <taxon>Akanthomyces</taxon>
    </lineage>
</organism>
<dbReference type="GO" id="GO:0005576">
    <property type="term" value="C:extracellular region"/>
    <property type="evidence" value="ECO:0007669"/>
    <property type="project" value="InterPro"/>
</dbReference>
<evidence type="ECO:0000259" key="1">
    <source>
        <dbReference type="SMART" id="SM00198"/>
    </source>
</evidence>
<protein>
    <recommendedName>
        <fullName evidence="1">SCP domain-containing protein</fullName>
    </recommendedName>
</protein>
<dbReference type="RefSeq" id="XP_056053594.1">
    <property type="nucleotide sequence ID" value="XM_056196449.1"/>
</dbReference>
<dbReference type="SUPFAM" id="SSF55797">
    <property type="entry name" value="PR-1-like"/>
    <property type="match status" value="1"/>
</dbReference>
<reference evidence="2" key="1">
    <citation type="journal article" date="2023" name="Access Microbiol">
        <title>De-novo genome assembly for Akanthomyces muscarius, a biocontrol agent of insect agricultural pests.</title>
        <authorList>
            <person name="Erdos Z."/>
            <person name="Studholme D.J."/>
            <person name="Raymond B."/>
            <person name="Sharma M."/>
        </authorList>
    </citation>
    <scope>NUCLEOTIDE SEQUENCE</scope>
    <source>
        <strain evidence="2">Ve6</strain>
    </source>
</reference>
<proteinExistence type="predicted"/>
<dbReference type="InterPro" id="IPR018244">
    <property type="entry name" value="Allrgn_V5/Tpx1_CS"/>
</dbReference>
<gene>
    <name evidence="2" type="ORF">LMH87_009454</name>
</gene>
<dbReference type="InterPro" id="IPR001283">
    <property type="entry name" value="CRISP-related"/>
</dbReference>
<sequence>MSLLRSWNCIKRCRFSHQNGKNFNINQALLPPISLHITLKMIADVFSKAAVLALAAVASASPVSVEARDIEAREHDDFKNQMLAAHNWYRGQHSAAPLQWDNNLANNAHAWAARCSENPRHQPNDPHGENIAWGGGWSSSYGWANLWGHERTQYNFNQPGFNGNTGHFTQLVWKSTKRVGCGWAKCAYGNNVVCEYDPAGNIVGNNNKYFKDNVGRQTKGNPNDQYHP</sequence>
<dbReference type="GeneID" id="80896613"/>
<dbReference type="InterPro" id="IPR014044">
    <property type="entry name" value="CAP_dom"/>
</dbReference>
<dbReference type="Proteomes" id="UP001144673">
    <property type="component" value="Chromosome 5"/>
</dbReference>
<dbReference type="InterPro" id="IPR034113">
    <property type="entry name" value="SCP_GAPR1-like"/>
</dbReference>
<feature type="domain" description="SCP" evidence="1">
    <location>
        <begin position="77"/>
        <end position="204"/>
    </location>
</feature>
<dbReference type="SMART" id="SM00198">
    <property type="entry name" value="SCP"/>
    <property type="match status" value="1"/>
</dbReference>
<dbReference type="InterPro" id="IPR035940">
    <property type="entry name" value="CAP_sf"/>
</dbReference>
<dbReference type="CDD" id="cd05382">
    <property type="entry name" value="CAP_GAPR1-like"/>
    <property type="match status" value="1"/>
</dbReference>